<reference evidence="1" key="1">
    <citation type="journal article" date="2018" name="Genome Biol.">
        <title>SKESA: strategic k-mer extension for scrupulous assemblies.</title>
        <authorList>
            <person name="Souvorov A."/>
            <person name="Agarwala R."/>
            <person name="Lipman D.J."/>
        </authorList>
    </citation>
    <scope>NUCLEOTIDE SEQUENCE</scope>
    <source>
        <strain evidence="1">2584-68</strain>
    </source>
</reference>
<name>A0A736VSE0_SALHO</name>
<gene>
    <name evidence="1" type="ORF">GNB58_005099</name>
</gene>
<evidence type="ECO:0000313" key="1">
    <source>
        <dbReference type="EMBL" id="HAE7767954.1"/>
    </source>
</evidence>
<protein>
    <recommendedName>
        <fullName evidence="2">MarR family transcriptional regulator</fullName>
    </recommendedName>
</protein>
<dbReference type="InterPro" id="IPR036390">
    <property type="entry name" value="WH_DNA-bd_sf"/>
</dbReference>
<dbReference type="AlphaFoldDB" id="A0A736VSE0"/>
<evidence type="ECO:0008006" key="2">
    <source>
        <dbReference type="Google" id="ProtNLM"/>
    </source>
</evidence>
<comment type="caution">
    <text evidence="1">The sequence shown here is derived from an EMBL/GenBank/DDBJ whole genome shotgun (WGS) entry which is preliminary data.</text>
</comment>
<organism evidence="1">
    <name type="scientific">Salmonella enterica subsp. houtenae serovar 45:g,z51:-</name>
    <dbReference type="NCBI Taxonomy" id="1967611"/>
    <lineage>
        <taxon>Bacteria</taxon>
        <taxon>Pseudomonadati</taxon>
        <taxon>Pseudomonadota</taxon>
        <taxon>Gammaproteobacteria</taxon>
        <taxon>Enterobacterales</taxon>
        <taxon>Enterobacteriaceae</taxon>
        <taxon>Salmonella</taxon>
    </lineage>
</organism>
<reference evidence="1" key="2">
    <citation type="submission" date="2018-07" db="EMBL/GenBank/DDBJ databases">
        <authorList>
            <consortium name="NCBI Pathogen Detection Project"/>
        </authorList>
    </citation>
    <scope>NUCLEOTIDE SEQUENCE</scope>
    <source>
        <strain evidence="1">2584-68</strain>
    </source>
</reference>
<sequence>MTVIEYVMLHPGSTSVEIARGLGRTACSVGGSLRPLYSSGALVRETNDNGESVYRVNDMPFGCANPLTMIFNQRLIEARNRRDWQE</sequence>
<dbReference type="SUPFAM" id="SSF46785">
    <property type="entry name" value="Winged helix' DNA-binding domain"/>
    <property type="match status" value="1"/>
</dbReference>
<accession>A0A736VSE0</accession>
<proteinExistence type="predicted"/>
<dbReference type="EMBL" id="DAATAH010000151">
    <property type="protein sequence ID" value="HAE7767954.1"/>
    <property type="molecule type" value="Genomic_DNA"/>
</dbReference>